<evidence type="ECO:0000256" key="10">
    <source>
        <dbReference type="SAM" id="MobiDB-lite"/>
    </source>
</evidence>
<dbReference type="InterPro" id="IPR035451">
    <property type="entry name" value="Ada-like_dom_sf"/>
</dbReference>
<evidence type="ECO:0000256" key="5">
    <source>
        <dbReference type="ARBA" id="ARBA00022763"/>
    </source>
</evidence>
<dbReference type="CDD" id="cd00056">
    <property type="entry name" value="ENDO3c"/>
    <property type="match status" value="1"/>
</dbReference>
<feature type="compositionally biased region" description="Pro residues" evidence="10">
    <location>
        <begin position="347"/>
        <end position="363"/>
    </location>
</feature>
<feature type="domain" description="HTH araC/xylS-type" evidence="11">
    <location>
        <begin position="87"/>
        <end position="185"/>
    </location>
</feature>
<accession>A0ABS3V9S7</accession>
<keyword evidence="6" id="KW-0805">Transcription regulation</keyword>
<evidence type="ECO:0000256" key="9">
    <source>
        <dbReference type="ARBA" id="ARBA00023204"/>
    </source>
</evidence>
<evidence type="ECO:0000256" key="6">
    <source>
        <dbReference type="ARBA" id="ARBA00023015"/>
    </source>
</evidence>
<keyword evidence="8" id="KW-0804">Transcription</keyword>
<dbReference type="SUPFAM" id="SSF55945">
    <property type="entry name" value="TATA-box binding protein-like"/>
    <property type="match status" value="1"/>
</dbReference>
<dbReference type="Pfam" id="PF12833">
    <property type="entry name" value="HTH_18"/>
    <property type="match status" value="1"/>
</dbReference>
<dbReference type="PANTHER" id="PTHR43003:SF13">
    <property type="entry name" value="DNA-3-METHYLADENINE GLYCOSYLASE 2"/>
    <property type="match status" value="1"/>
</dbReference>
<dbReference type="Gene3D" id="1.10.1670.10">
    <property type="entry name" value="Helix-hairpin-Helix base-excision DNA repair enzymes (C-terminal)"/>
    <property type="match status" value="1"/>
</dbReference>
<feature type="compositionally biased region" description="Gly residues" evidence="10">
    <location>
        <begin position="389"/>
        <end position="400"/>
    </location>
</feature>
<keyword evidence="4" id="KW-0808">Transferase</keyword>
<dbReference type="SUPFAM" id="SSF46689">
    <property type="entry name" value="Homeodomain-like"/>
    <property type="match status" value="1"/>
</dbReference>
<dbReference type="PANTHER" id="PTHR43003">
    <property type="entry name" value="DNA-3-METHYLADENINE GLYCOSYLASE"/>
    <property type="match status" value="1"/>
</dbReference>
<evidence type="ECO:0000256" key="8">
    <source>
        <dbReference type="ARBA" id="ARBA00023163"/>
    </source>
</evidence>
<dbReference type="Gene3D" id="3.40.10.10">
    <property type="entry name" value="DNA Methylphosphotriester Repair Domain"/>
    <property type="match status" value="1"/>
</dbReference>
<proteinExistence type="predicted"/>
<dbReference type="InterPro" id="IPR023170">
    <property type="entry name" value="HhH_base_excis_C"/>
</dbReference>
<gene>
    <name evidence="12" type="ORF">JQN83_16355</name>
</gene>
<comment type="caution">
    <text evidence="12">The sequence shown here is derived from an EMBL/GenBank/DDBJ whole genome shotgun (WGS) entry which is preliminary data.</text>
</comment>
<dbReference type="EC" id="3.2.2.21" evidence="3"/>
<dbReference type="Gene3D" id="1.10.10.60">
    <property type="entry name" value="Homeodomain-like"/>
    <property type="match status" value="1"/>
</dbReference>
<dbReference type="Proteomes" id="UP000671399">
    <property type="component" value="Unassembled WGS sequence"/>
</dbReference>
<evidence type="ECO:0000256" key="1">
    <source>
        <dbReference type="ARBA" id="ARBA00000086"/>
    </source>
</evidence>
<keyword evidence="13" id="KW-1185">Reference proteome</keyword>
<dbReference type="SMART" id="SM01009">
    <property type="entry name" value="AlkA_N"/>
    <property type="match status" value="1"/>
</dbReference>
<dbReference type="Pfam" id="PF06029">
    <property type="entry name" value="AlkA_N"/>
    <property type="match status" value="1"/>
</dbReference>
<dbReference type="InterPro" id="IPR051912">
    <property type="entry name" value="Alkylbase_DNA_Glycosylase/TA"/>
</dbReference>
<keyword evidence="5" id="KW-0227">DNA damage</keyword>
<keyword evidence="9" id="KW-0234">DNA repair</keyword>
<evidence type="ECO:0000256" key="3">
    <source>
        <dbReference type="ARBA" id="ARBA00012000"/>
    </source>
</evidence>
<dbReference type="InterPro" id="IPR037046">
    <property type="entry name" value="AlkA_N_sf"/>
</dbReference>
<dbReference type="InterPro" id="IPR009057">
    <property type="entry name" value="Homeodomain-like_sf"/>
</dbReference>
<dbReference type="InterPro" id="IPR010316">
    <property type="entry name" value="AlkA_N"/>
</dbReference>
<evidence type="ECO:0000256" key="7">
    <source>
        <dbReference type="ARBA" id="ARBA00023159"/>
    </source>
</evidence>
<dbReference type="InterPro" id="IPR004026">
    <property type="entry name" value="Ada_DNA_repair_Zn-bd"/>
</dbReference>
<keyword evidence="7" id="KW-0010">Activator</keyword>
<dbReference type="SMART" id="SM00478">
    <property type="entry name" value="ENDO3c"/>
    <property type="match status" value="1"/>
</dbReference>
<sequence length="525" mass="55626">MELDFERCYRAVDSRDQRFDGWFYTGVTSTGIYCRPSCPAMTPQRRNVRFFPSAAAAQGAGLRACRRCRPDAAPGSPQWDVRADVVGRAMRLIADGVVDRDGVPGLAARLGYTERHLHRMLRAELGAGPLALARAQRAQTARTLIETTGLGLAEVAFAAGFGSVRQFNDTVREVYGTVPSQLRTGRGSQPAPGGAGTITLRLAYRPPLHAAALLEYLAARVLPGLEEVRDGTYRRGLRLPHGPAEVALTPTRGHVVATLRLADLRDLAPAVARCRRLFDLDADPEAIDQTLAADPALAGVVAAEPGVRVPRSVDGFELALRAIVGQQVSLPAARTTLTRLLTHSTPSPAPAPSPTPGPGPGPGPGDQEVCVTESASPRRKPLDHPAETGGDGGAGSGGWGVWGVPGAEEVLGLPDAAFGMPVARRETIRALARAVAAGEIDLEPGGDRAETVRRLTALPGIGPWTAGYLAMRALGDPDVLIPTDLAIRRGAAALGLPHTPTTLDAYADRWRPWRSYAAIRLWRAA</sequence>
<organism evidence="12 13">
    <name type="scientific">Micromonospora antibiotica</name>
    <dbReference type="NCBI Taxonomy" id="2807623"/>
    <lineage>
        <taxon>Bacteria</taxon>
        <taxon>Bacillati</taxon>
        <taxon>Actinomycetota</taxon>
        <taxon>Actinomycetes</taxon>
        <taxon>Micromonosporales</taxon>
        <taxon>Micromonosporaceae</taxon>
        <taxon>Micromonospora</taxon>
    </lineage>
</organism>
<comment type="catalytic activity">
    <reaction evidence="1">
        <text>Hydrolysis of alkylated DNA, releasing 3-methyladenine, 3-methylguanine, 7-methylguanine and 7-methyladenine.</text>
        <dbReference type="EC" id="3.2.2.21"/>
    </reaction>
</comment>
<keyword evidence="4" id="KW-0489">Methyltransferase</keyword>
<evidence type="ECO:0000256" key="2">
    <source>
        <dbReference type="ARBA" id="ARBA00001947"/>
    </source>
</evidence>
<protein>
    <recommendedName>
        <fullName evidence="3">DNA-3-methyladenine glycosylase II</fullName>
        <ecNumber evidence="3">3.2.2.21</ecNumber>
    </recommendedName>
</protein>
<evidence type="ECO:0000313" key="13">
    <source>
        <dbReference type="Proteomes" id="UP000671399"/>
    </source>
</evidence>
<name>A0ABS3V9S7_9ACTN</name>
<comment type="cofactor">
    <cofactor evidence="2">
        <name>Zn(2+)</name>
        <dbReference type="ChEBI" id="CHEBI:29105"/>
    </cofactor>
</comment>
<dbReference type="InterPro" id="IPR011257">
    <property type="entry name" value="DNA_glycosylase"/>
</dbReference>
<evidence type="ECO:0000256" key="4">
    <source>
        <dbReference type="ARBA" id="ARBA00022603"/>
    </source>
</evidence>
<dbReference type="SMART" id="SM00342">
    <property type="entry name" value="HTH_ARAC"/>
    <property type="match status" value="1"/>
</dbReference>
<reference evidence="12 13" key="1">
    <citation type="submission" date="2021-03" db="EMBL/GenBank/DDBJ databases">
        <authorList>
            <person name="Lee D.-H."/>
        </authorList>
    </citation>
    <scope>NUCLEOTIDE SEQUENCE [LARGE SCALE GENOMIC DNA]</scope>
    <source>
        <strain evidence="12 13">MMS20-R2-23</strain>
    </source>
</reference>
<evidence type="ECO:0000259" key="11">
    <source>
        <dbReference type="PROSITE" id="PS01124"/>
    </source>
</evidence>
<dbReference type="Pfam" id="PF02805">
    <property type="entry name" value="Ada_Zn_binding"/>
    <property type="match status" value="1"/>
</dbReference>
<dbReference type="EMBL" id="JAGFWR010000008">
    <property type="protein sequence ID" value="MBO4162371.1"/>
    <property type="molecule type" value="Genomic_DNA"/>
</dbReference>
<dbReference type="InterPro" id="IPR003265">
    <property type="entry name" value="HhH-GPD_domain"/>
</dbReference>
<dbReference type="Gene3D" id="3.30.310.20">
    <property type="entry name" value="DNA-3-methyladenine glycosylase AlkA, N-terminal domain"/>
    <property type="match status" value="1"/>
</dbReference>
<dbReference type="SUPFAM" id="SSF48150">
    <property type="entry name" value="DNA-glycosylase"/>
    <property type="match status" value="1"/>
</dbReference>
<dbReference type="PROSITE" id="PS01124">
    <property type="entry name" value="HTH_ARAC_FAMILY_2"/>
    <property type="match status" value="1"/>
</dbReference>
<feature type="region of interest" description="Disordered" evidence="10">
    <location>
        <begin position="342"/>
        <end position="400"/>
    </location>
</feature>
<evidence type="ECO:0000313" key="12">
    <source>
        <dbReference type="EMBL" id="MBO4162371.1"/>
    </source>
</evidence>
<dbReference type="Gene3D" id="1.10.340.30">
    <property type="entry name" value="Hypothetical protein, domain 2"/>
    <property type="match status" value="1"/>
</dbReference>
<dbReference type="SUPFAM" id="SSF57884">
    <property type="entry name" value="Ada DNA repair protein, N-terminal domain (N-Ada 10)"/>
    <property type="match status" value="1"/>
</dbReference>
<dbReference type="InterPro" id="IPR018060">
    <property type="entry name" value="HTH_AraC"/>
</dbReference>